<protein>
    <submittedName>
        <fullName evidence="1">Uncharacterized protein</fullName>
    </submittedName>
</protein>
<evidence type="ECO:0000313" key="1">
    <source>
        <dbReference type="EMBL" id="KAB1068191.1"/>
    </source>
</evidence>
<dbReference type="EMBL" id="VZZJ01000057">
    <property type="protein sequence ID" value="KAB1068191.1"/>
    <property type="molecule type" value="Genomic_DNA"/>
</dbReference>
<comment type="caution">
    <text evidence="1">The sequence shown here is derived from an EMBL/GenBank/DDBJ whole genome shotgun (WGS) entry which is preliminary data.</text>
</comment>
<evidence type="ECO:0000313" key="2">
    <source>
        <dbReference type="Proteomes" id="UP000441523"/>
    </source>
</evidence>
<name>A0A6N6MC50_9HYPH</name>
<reference evidence="1 2" key="1">
    <citation type="submission" date="2019-09" db="EMBL/GenBank/DDBJ databases">
        <title>YIM 132548 draft genome.</title>
        <authorList>
            <person name="Jiang L."/>
        </authorList>
    </citation>
    <scope>NUCLEOTIDE SEQUENCE [LARGE SCALE GENOMIC DNA]</scope>
    <source>
        <strain evidence="1 2">YIM 132548</strain>
    </source>
</reference>
<sequence>MTPRERAAFRAGIETMRQIALLSAVNLEVRDDARELRQQAAVAALQGLAEGAKELMLGTQSEASPVQRAFALIADEPGESGEIPCPTCASRLHWARDASNGHVHGQCETDGCLRWMQ</sequence>
<keyword evidence="2" id="KW-1185">Reference proteome</keyword>
<proteinExistence type="predicted"/>
<accession>A0A6N6MC50</accession>
<gene>
    <name evidence="1" type="ORF">F6X51_27145</name>
</gene>
<dbReference type="Proteomes" id="UP000441523">
    <property type="component" value="Unassembled WGS sequence"/>
</dbReference>
<organism evidence="1 2">
    <name type="scientific">Methylobacterium planeticum</name>
    <dbReference type="NCBI Taxonomy" id="2615211"/>
    <lineage>
        <taxon>Bacteria</taxon>
        <taxon>Pseudomonadati</taxon>
        <taxon>Pseudomonadota</taxon>
        <taxon>Alphaproteobacteria</taxon>
        <taxon>Hyphomicrobiales</taxon>
        <taxon>Methylobacteriaceae</taxon>
        <taxon>Methylobacterium</taxon>
    </lineage>
</organism>
<dbReference type="AlphaFoldDB" id="A0A6N6MC50"/>